<evidence type="ECO:0000313" key="5">
    <source>
        <dbReference type="EMBL" id="GGG48230.1"/>
    </source>
</evidence>
<dbReference type="EMBL" id="BMGS01000006">
    <property type="protein sequence ID" value="GGG48230.1"/>
    <property type="molecule type" value="Genomic_DNA"/>
</dbReference>
<dbReference type="Pfam" id="PF00293">
    <property type="entry name" value="NUDIX"/>
    <property type="match status" value="1"/>
</dbReference>
<name>A0ABQ1WXN4_9BACT</name>
<dbReference type="SUPFAM" id="SSF55811">
    <property type="entry name" value="Nudix"/>
    <property type="match status" value="1"/>
</dbReference>
<dbReference type="PRINTS" id="PR00502">
    <property type="entry name" value="NUDIXFAMILY"/>
</dbReference>
<comment type="caution">
    <text evidence="5">The sequence shown here is derived from an EMBL/GenBank/DDBJ whole genome shotgun (WGS) entry which is preliminary data.</text>
</comment>
<feature type="domain" description="Nudix hydrolase" evidence="4">
    <location>
        <begin position="21"/>
        <end position="157"/>
    </location>
</feature>
<dbReference type="InterPro" id="IPR000086">
    <property type="entry name" value="NUDIX_hydrolase_dom"/>
</dbReference>
<dbReference type="PROSITE" id="PS51462">
    <property type="entry name" value="NUDIX"/>
    <property type="match status" value="1"/>
</dbReference>
<dbReference type="InterPro" id="IPR020084">
    <property type="entry name" value="NUDIX_hydrolase_CS"/>
</dbReference>
<comment type="cofactor">
    <cofactor evidence="1">
        <name>Mg(2+)</name>
        <dbReference type="ChEBI" id="CHEBI:18420"/>
    </cofactor>
</comment>
<sequence length="173" mass="19059">MTDFSSAAPSASLLEAYAGIARVRVCGLLVQEDTLLLTAHRGLLPNQLPFWSPPGGGWQFGETLQQCLAREFEEETGLAVSVGRFLHLHEFRSPTLQALELFFEVRPLDPAATPTLGRDPEHAPDAQLLTQLAFVTPRQLGQLLPSQVHPVLRDIISPDDVFIPQIRFQANPS</sequence>
<dbReference type="InterPro" id="IPR020476">
    <property type="entry name" value="Nudix_hydrolase"/>
</dbReference>
<evidence type="ECO:0000256" key="1">
    <source>
        <dbReference type="ARBA" id="ARBA00001946"/>
    </source>
</evidence>
<proteinExistence type="inferred from homology"/>
<accession>A0ABQ1WXN4</accession>
<dbReference type="PANTHER" id="PTHR43046:SF14">
    <property type="entry name" value="MUTT_NUDIX FAMILY PROTEIN"/>
    <property type="match status" value="1"/>
</dbReference>
<organism evidence="5 6">
    <name type="scientific">Hymenobacter glacieicola</name>
    <dbReference type="NCBI Taxonomy" id="1562124"/>
    <lineage>
        <taxon>Bacteria</taxon>
        <taxon>Pseudomonadati</taxon>
        <taxon>Bacteroidota</taxon>
        <taxon>Cytophagia</taxon>
        <taxon>Cytophagales</taxon>
        <taxon>Hymenobacteraceae</taxon>
        <taxon>Hymenobacter</taxon>
    </lineage>
</organism>
<keyword evidence="6" id="KW-1185">Reference proteome</keyword>
<evidence type="ECO:0000313" key="6">
    <source>
        <dbReference type="Proteomes" id="UP000601361"/>
    </source>
</evidence>
<evidence type="ECO:0000256" key="3">
    <source>
        <dbReference type="RuleBase" id="RU003476"/>
    </source>
</evidence>
<dbReference type="PROSITE" id="PS00893">
    <property type="entry name" value="NUDIX_BOX"/>
    <property type="match status" value="1"/>
</dbReference>
<dbReference type="RefSeq" id="WP_188558231.1">
    <property type="nucleotide sequence ID" value="NZ_BMGS01000006.1"/>
</dbReference>
<keyword evidence="2 3" id="KW-0378">Hydrolase</keyword>
<dbReference type="PANTHER" id="PTHR43046">
    <property type="entry name" value="GDP-MANNOSE MANNOSYL HYDROLASE"/>
    <property type="match status" value="1"/>
</dbReference>
<gene>
    <name evidence="5" type="ORF">GCM10011378_25470</name>
</gene>
<dbReference type="Gene3D" id="3.90.79.10">
    <property type="entry name" value="Nucleoside Triphosphate Pyrophosphohydrolase"/>
    <property type="match status" value="1"/>
</dbReference>
<evidence type="ECO:0000259" key="4">
    <source>
        <dbReference type="PROSITE" id="PS51462"/>
    </source>
</evidence>
<comment type="similarity">
    <text evidence="3">Belongs to the Nudix hydrolase family.</text>
</comment>
<dbReference type="Proteomes" id="UP000601361">
    <property type="component" value="Unassembled WGS sequence"/>
</dbReference>
<evidence type="ECO:0000256" key="2">
    <source>
        <dbReference type="ARBA" id="ARBA00022801"/>
    </source>
</evidence>
<reference evidence="6" key="1">
    <citation type="journal article" date="2019" name="Int. J. Syst. Evol. Microbiol.">
        <title>The Global Catalogue of Microorganisms (GCM) 10K type strain sequencing project: providing services to taxonomists for standard genome sequencing and annotation.</title>
        <authorList>
            <consortium name="The Broad Institute Genomics Platform"/>
            <consortium name="The Broad Institute Genome Sequencing Center for Infectious Disease"/>
            <person name="Wu L."/>
            <person name="Ma J."/>
        </authorList>
    </citation>
    <scope>NUCLEOTIDE SEQUENCE [LARGE SCALE GENOMIC DNA]</scope>
    <source>
        <strain evidence="6">CGMCC 1.12990</strain>
    </source>
</reference>
<dbReference type="InterPro" id="IPR015797">
    <property type="entry name" value="NUDIX_hydrolase-like_dom_sf"/>
</dbReference>
<protein>
    <recommendedName>
        <fullName evidence="4">Nudix hydrolase domain-containing protein</fullName>
    </recommendedName>
</protein>